<evidence type="ECO:0000256" key="1">
    <source>
        <dbReference type="ARBA" id="ARBA00005622"/>
    </source>
</evidence>
<protein>
    <submittedName>
        <fullName evidence="5">Esterase family protein 1</fullName>
    </submittedName>
</protein>
<dbReference type="EMBL" id="CP009122">
    <property type="protein sequence ID" value="AJA09158.1"/>
    <property type="molecule type" value="Genomic_DNA"/>
</dbReference>
<dbReference type="InterPro" id="IPR000801">
    <property type="entry name" value="Esterase-like"/>
</dbReference>
<dbReference type="PANTHER" id="PTHR40841:SF2">
    <property type="entry name" value="SIDEROPHORE-DEGRADING ESTERASE (EUROFUNG)"/>
    <property type="match status" value="1"/>
</dbReference>
<dbReference type="PANTHER" id="PTHR40841">
    <property type="entry name" value="SIDEROPHORE TRIACETYLFUSARININE C ESTERASE"/>
    <property type="match status" value="1"/>
</dbReference>
<keyword evidence="4" id="KW-0732">Signal</keyword>
<dbReference type="InterPro" id="IPR052558">
    <property type="entry name" value="Siderophore_Hydrolase_D"/>
</dbReference>
<dbReference type="SUPFAM" id="SSF53474">
    <property type="entry name" value="alpha/beta-Hydrolases"/>
    <property type="match status" value="1"/>
</dbReference>
<gene>
    <name evidence="5" type="ORF">SKP52_11290</name>
</gene>
<evidence type="ECO:0000256" key="2">
    <source>
        <dbReference type="ARBA" id="ARBA00022801"/>
    </source>
</evidence>
<dbReference type="KEGG" id="sphk:SKP52_11290"/>
<evidence type="ECO:0000313" key="6">
    <source>
        <dbReference type="Proteomes" id="UP000030907"/>
    </source>
</evidence>
<dbReference type="HOGENOM" id="CLU_039834_0_2_5"/>
<dbReference type="STRING" id="1515612.SKP52_11290"/>
<name>A0A0A7PIY1_9SPHN</name>
<feature type="chain" id="PRO_5002030762" evidence="4">
    <location>
        <begin position="23"/>
        <end position="315"/>
    </location>
</feature>
<keyword evidence="2" id="KW-0378">Hydrolase</keyword>
<sequence>MARGYGAATALGVALLWGCSGAATGYADGNDVAAQVVQEGEGKPYALLGSEVWDVPDPVSGRVYQVFVSFPSSYGKDPQRVYPVLYVTDADYAFPVVRQIARRLNVEGPKVQEFILVGLSYAKGDDPVQSRRRDYTPTAEGPSDAPTDAVHGGGAAYQTYLRDQVLPFVARRYRTDPRQKLFLGHSYGALLGTQILFTEPEMFSGYILGSPSLWYGKRHMFALEKAYAAAHRDMSAKVYVYTGEYEAARTADPRFNKRVDMVGDSDALVQMLKRRAYPGLQIRADVLNDEDHVSVAPRGFTKGMTYLLPVPLAAK</sequence>
<dbReference type="InterPro" id="IPR029058">
    <property type="entry name" value="AB_hydrolase_fold"/>
</dbReference>
<dbReference type="Pfam" id="PF00756">
    <property type="entry name" value="Esterase"/>
    <property type="match status" value="1"/>
</dbReference>
<reference evidence="5 6" key="1">
    <citation type="journal article" date="2015" name="Int. J. Syst. Evol. Microbiol.">
        <title>Description of Sphingopyxis fribergensis sp. nov. - a soil bacterium with the ability to degrade styrene and phenylacetic acid.</title>
        <authorList>
            <person name="Oelschlagel M."/>
            <person name="Ruckert C."/>
            <person name="Kalinowski J."/>
            <person name="Schmidt G."/>
            <person name="Schlomann M."/>
            <person name="Tischler D."/>
        </authorList>
    </citation>
    <scope>NUCLEOTIDE SEQUENCE [LARGE SCALE GENOMIC DNA]</scope>
    <source>
        <strain evidence="5 6">Kp5.2</strain>
    </source>
</reference>
<keyword evidence="6" id="KW-1185">Reference proteome</keyword>
<feature type="signal peptide" evidence="4">
    <location>
        <begin position="1"/>
        <end position="22"/>
    </location>
</feature>
<dbReference type="Proteomes" id="UP000030907">
    <property type="component" value="Chromosome"/>
</dbReference>
<dbReference type="AlphaFoldDB" id="A0A0A7PIY1"/>
<proteinExistence type="inferred from homology"/>
<dbReference type="OrthoDB" id="5523653at2"/>
<dbReference type="GO" id="GO:0016788">
    <property type="term" value="F:hydrolase activity, acting on ester bonds"/>
    <property type="evidence" value="ECO:0007669"/>
    <property type="project" value="TreeGrafter"/>
</dbReference>
<organism evidence="5 6">
    <name type="scientific">Sphingopyxis fribergensis</name>
    <dbReference type="NCBI Taxonomy" id="1515612"/>
    <lineage>
        <taxon>Bacteria</taxon>
        <taxon>Pseudomonadati</taxon>
        <taxon>Pseudomonadota</taxon>
        <taxon>Alphaproteobacteria</taxon>
        <taxon>Sphingomonadales</taxon>
        <taxon>Sphingomonadaceae</taxon>
        <taxon>Sphingopyxis</taxon>
    </lineage>
</organism>
<evidence type="ECO:0000256" key="3">
    <source>
        <dbReference type="SAM" id="MobiDB-lite"/>
    </source>
</evidence>
<evidence type="ECO:0000313" key="5">
    <source>
        <dbReference type="EMBL" id="AJA09158.1"/>
    </source>
</evidence>
<accession>A0A0A7PIY1</accession>
<evidence type="ECO:0000256" key="4">
    <source>
        <dbReference type="SAM" id="SignalP"/>
    </source>
</evidence>
<comment type="similarity">
    <text evidence="1">Belongs to the esterase D family.</text>
</comment>
<dbReference type="Gene3D" id="3.40.50.1820">
    <property type="entry name" value="alpha/beta hydrolase"/>
    <property type="match status" value="1"/>
</dbReference>
<feature type="region of interest" description="Disordered" evidence="3">
    <location>
        <begin position="127"/>
        <end position="148"/>
    </location>
</feature>